<dbReference type="PANTHER" id="PTHR48111:SF67">
    <property type="entry name" value="TRANSCRIPTIONAL REGULATORY PROTEIN TCTD"/>
    <property type="match status" value="1"/>
</dbReference>
<dbReference type="PROSITE" id="PS50110">
    <property type="entry name" value="RESPONSE_REGULATORY"/>
    <property type="match status" value="1"/>
</dbReference>
<name>A0ABU8GUP6_9ACTN</name>
<evidence type="ECO:0000259" key="7">
    <source>
        <dbReference type="PROSITE" id="PS50110"/>
    </source>
</evidence>
<feature type="domain" description="Response regulatory" evidence="7">
    <location>
        <begin position="25"/>
        <end position="137"/>
    </location>
</feature>
<evidence type="ECO:0000256" key="6">
    <source>
        <dbReference type="SAM" id="MobiDB-lite"/>
    </source>
</evidence>
<evidence type="ECO:0000313" key="10">
    <source>
        <dbReference type="Proteomes" id="UP001365781"/>
    </source>
</evidence>
<dbReference type="PANTHER" id="PTHR48111">
    <property type="entry name" value="REGULATOR OF RPOS"/>
    <property type="match status" value="1"/>
</dbReference>
<evidence type="ECO:0000256" key="4">
    <source>
        <dbReference type="PROSITE-ProRule" id="PRU00169"/>
    </source>
</evidence>
<keyword evidence="10" id="KW-1185">Reference proteome</keyword>
<dbReference type="RefSeq" id="WP_336539512.1">
    <property type="nucleotide sequence ID" value="NZ_JBBAYL010000015.1"/>
</dbReference>
<dbReference type="SMART" id="SM00862">
    <property type="entry name" value="Trans_reg_C"/>
    <property type="match status" value="1"/>
</dbReference>
<evidence type="ECO:0000313" key="9">
    <source>
        <dbReference type="EMBL" id="MEI5616892.1"/>
    </source>
</evidence>
<gene>
    <name evidence="9" type="ORF">WB403_48180</name>
</gene>
<dbReference type="InterPro" id="IPR011006">
    <property type="entry name" value="CheY-like_superfamily"/>
</dbReference>
<reference evidence="9 10" key="1">
    <citation type="submission" date="2024-03" db="EMBL/GenBank/DDBJ databases">
        <title>First Report of Pectobacterium brasiliscabiei causing potato scab in china.</title>
        <authorList>
            <person name="Handique U."/>
        </authorList>
    </citation>
    <scope>NUCLEOTIDE SEQUENCE [LARGE SCALE GENOMIC DNA]</scope>
    <source>
        <strain evidence="9 10">ZRIMU1503</strain>
    </source>
</reference>
<dbReference type="Gene3D" id="3.40.50.2300">
    <property type="match status" value="1"/>
</dbReference>
<dbReference type="CDD" id="cd00383">
    <property type="entry name" value="trans_reg_C"/>
    <property type="match status" value="1"/>
</dbReference>
<evidence type="ECO:0000256" key="3">
    <source>
        <dbReference type="ARBA" id="ARBA00023163"/>
    </source>
</evidence>
<dbReference type="InterPro" id="IPR001789">
    <property type="entry name" value="Sig_transdc_resp-reg_receiver"/>
</dbReference>
<keyword evidence="1" id="KW-0805">Transcription regulation</keyword>
<keyword evidence="4" id="KW-0597">Phosphoprotein</keyword>
<dbReference type="Gene3D" id="6.10.250.690">
    <property type="match status" value="1"/>
</dbReference>
<feature type="region of interest" description="Disordered" evidence="6">
    <location>
        <begin position="1"/>
        <end position="22"/>
    </location>
</feature>
<feature type="domain" description="OmpR/PhoB-type" evidence="8">
    <location>
        <begin position="146"/>
        <end position="241"/>
    </location>
</feature>
<feature type="modified residue" description="4-aspartylphosphate" evidence="4">
    <location>
        <position position="74"/>
    </location>
</feature>
<proteinExistence type="predicted"/>
<dbReference type="InterPro" id="IPR039420">
    <property type="entry name" value="WalR-like"/>
</dbReference>
<evidence type="ECO:0000256" key="1">
    <source>
        <dbReference type="ARBA" id="ARBA00023015"/>
    </source>
</evidence>
<dbReference type="Gene3D" id="1.10.10.10">
    <property type="entry name" value="Winged helix-like DNA-binding domain superfamily/Winged helix DNA-binding domain"/>
    <property type="match status" value="1"/>
</dbReference>
<keyword evidence="2 5" id="KW-0238">DNA-binding</keyword>
<dbReference type="PROSITE" id="PS51755">
    <property type="entry name" value="OMPR_PHOB"/>
    <property type="match status" value="1"/>
</dbReference>
<accession>A0ABU8GUP6</accession>
<dbReference type="Proteomes" id="UP001365781">
    <property type="component" value="Unassembled WGS sequence"/>
</dbReference>
<dbReference type="SMART" id="SM00448">
    <property type="entry name" value="REC"/>
    <property type="match status" value="1"/>
</dbReference>
<dbReference type="Pfam" id="PF00072">
    <property type="entry name" value="Response_reg"/>
    <property type="match status" value="1"/>
</dbReference>
<evidence type="ECO:0000256" key="5">
    <source>
        <dbReference type="PROSITE-ProRule" id="PRU01091"/>
    </source>
</evidence>
<feature type="compositionally biased region" description="Low complexity" evidence="6">
    <location>
        <begin position="1"/>
        <end position="11"/>
    </location>
</feature>
<dbReference type="SUPFAM" id="SSF52172">
    <property type="entry name" value="CheY-like"/>
    <property type="match status" value="1"/>
</dbReference>
<dbReference type="InterPro" id="IPR001867">
    <property type="entry name" value="OmpR/PhoB-type_DNA-bd"/>
</dbReference>
<dbReference type="Pfam" id="PF00486">
    <property type="entry name" value="Trans_reg_C"/>
    <property type="match status" value="1"/>
</dbReference>
<evidence type="ECO:0000259" key="8">
    <source>
        <dbReference type="PROSITE" id="PS51755"/>
    </source>
</evidence>
<dbReference type="EMBL" id="JBBAYM010000071">
    <property type="protein sequence ID" value="MEI5616892.1"/>
    <property type="molecule type" value="Genomic_DNA"/>
</dbReference>
<organism evidence="9 10">
    <name type="scientific">Streptomyces brasiliscabiei</name>
    <dbReference type="NCBI Taxonomy" id="2736302"/>
    <lineage>
        <taxon>Bacteria</taxon>
        <taxon>Bacillati</taxon>
        <taxon>Actinomycetota</taxon>
        <taxon>Actinomycetes</taxon>
        <taxon>Kitasatosporales</taxon>
        <taxon>Streptomycetaceae</taxon>
        <taxon>Streptomyces</taxon>
    </lineage>
</organism>
<sequence>MPLPTNTTPDTTPDKPPLPRGTGQHLLIAADDPSTAELLSTTLELAGYHPRTTPSGREAIAHLMDHRFDLVVLDLALPDLEDLGRERHPVAHRPPVLFLTQCDSLGKLLPELGLGEQDYVTKPFRVAEVLARAQVLLRGRKPVRRDGELSYCDLVLDDPACQALRAGRALNLTPAEYRLLRYLLVNAHKVLSKEQIGRYVWGDFHGDNAIEQLVSRLRRKVDREGPPLIHTRRGFGYRLGTATERSEANSP</sequence>
<evidence type="ECO:0000256" key="2">
    <source>
        <dbReference type="ARBA" id="ARBA00023125"/>
    </source>
</evidence>
<protein>
    <submittedName>
        <fullName evidence="9">Response regulator transcription factor</fullName>
    </submittedName>
</protein>
<feature type="DNA-binding region" description="OmpR/PhoB-type" evidence="5">
    <location>
        <begin position="146"/>
        <end position="241"/>
    </location>
</feature>
<keyword evidence="3" id="KW-0804">Transcription</keyword>
<dbReference type="InterPro" id="IPR036388">
    <property type="entry name" value="WH-like_DNA-bd_sf"/>
</dbReference>
<comment type="caution">
    <text evidence="9">The sequence shown here is derived from an EMBL/GenBank/DDBJ whole genome shotgun (WGS) entry which is preliminary data.</text>
</comment>